<evidence type="ECO:0000256" key="2">
    <source>
        <dbReference type="ARBA" id="ARBA00022649"/>
    </source>
</evidence>
<keyword evidence="7" id="KW-0346">Stress response</keyword>
<dbReference type="Pfam" id="PF07927">
    <property type="entry name" value="HicA_toxin"/>
    <property type="match status" value="1"/>
</dbReference>
<evidence type="ECO:0000313" key="8">
    <source>
        <dbReference type="EMBL" id="OBQ44253.1"/>
    </source>
</evidence>
<dbReference type="GO" id="GO:0003729">
    <property type="term" value="F:mRNA binding"/>
    <property type="evidence" value="ECO:0007669"/>
    <property type="project" value="InterPro"/>
</dbReference>
<protein>
    <recommendedName>
        <fullName evidence="10">Type II toxin-antitoxin system HicA family toxin</fullName>
    </recommendedName>
</protein>
<keyword evidence="5" id="KW-0378">Hydrolase</keyword>
<accession>A0A1B7X4G6</accession>
<evidence type="ECO:0000256" key="6">
    <source>
        <dbReference type="ARBA" id="ARBA00022884"/>
    </source>
</evidence>
<dbReference type="InterPro" id="IPR038570">
    <property type="entry name" value="HicA_sf"/>
</dbReference>
<evidence type="ECO:0000256" key="3">
    <source>
        <dbReference type="ARBA" id="ARBA00022722"/>
    </source>
</evidence>
<organism evidence="8 9">
    <name type="scientific">Aphanizomenon flos-aquae WA102</name>
    <dbReference type="NCBI Taxonomy" id="1710896"/>
    <lineage>
        <taxon>Bacteria</taxon>
        <taxon>Bacillati</taxon>
        <taxon>Cyanobacteriota</taxon>
        <taxon>Cyanophyceae</taxon>
        <taxon>Nostocales</taxon>
        <taxon>Aphanizomenonaceae</taxon>
        <taxon>Aphanizomenon</taxon>
    </lineage>
</organism>
<keyword evidence="6" id="KW-0694">RNA-binding</keyword>
<dbReference type="Gene3D" id="3.30.920.30">
    <property type="entry name" value="Hypothetical protein"/>
    <property type="match status" value="1"/>
</dbReference>
<evidence type="ECO:0000256" key="4">
    <source>
        <dbReference type="ARBA" id="ARBA00022759"/>
    </source>
</evidence>
<evidence type="ECO:0008006" key="10">
    <source>
        <dbReference type="Google" id="ProtNLM"/>
    </source>
</evidence>
<dbReference type="EMBL" id="LJOW01000027">
    <property type="protein sequence ID" value="OBQ44253.1"/>
    <property type="molecule type" value="Genomic_DNA"/>
</dbReference>
<evidence type="ECO:0000256" key="1">
    <source>
        <dbReference type="ARBA" id="ARBA00006620"/>
    </source>
</evidence>
<evidence type="ECO:0000256" key="7">
    <source>
        <dbReference type="ARBA" id="ARBA00023016"/>
    </source>
</evidence>
<keyword evidence="4" id="KW-0255">Endonuclease</keyword>
<dbReference type="GO" id="GO:0016787">
    <property type="term" value="F:hydrolase activity"/>
    <property type="evidence" value="ECO:0007669"/>
    <property type="project" value="UniProtKB-KW"/>
</dbReference>
<comment type="caution">
    <text evidence="8">The sequence shown here is derived from an EMBL/GenBank/DDBJ whole genome shotgun (WGS) entry which is preliminary data.</text>
</comment>
<dbReference type="AlphaFoldDB" id="A0A1B7X4G6"/>
<name>A0A1B7X4G6_APHFL</name>
<dbReference type="Proteomes" id="UP000092093">
    <property type="component" value="Unassembled WGS sequence"/>
</dbReference>
<evidence type="ECO:0000256" key="5">
    <source>
        <dbReference type="ARBA" id="ARBA00022801"/>
    </source>
</evidence>
<keyword evidence="3" id="KW-0540">Nuclease</keyword>
<reference evidence="8 9" key="1">
    <citation type="submission" date="2015-09" db="EMBL/GenBank/DDBJ databases">
        <title>Aphanizomenon flos-aquae WA102.</title>
        <authorList>
            <person name="Driscoll C."/>
        </authorList>
    </citation>
    <scope>NUCLEOTIDE SEQUENCE [LARGE SCALE GENOMIC DNA]</scope>
    <source>
        <strain evidence="8">WA102</strain>
    </source>
</reference>
<gene>
    <name evidence="8" type="ORF">AN484_08060</name>
</gene>
<sequence length="70" mass="8022">MKGSEFIRKVKKLAKERGIESYVDQKRGKGSHVTLYFGDNLTIVRNPKDELKTGTFKAMLNQLGIEEHEI</sequence>
<dbReference type="GO" id="GO:0004519">
    <property type="term" value="F:endonuclease activity"/>
    <property type="evidence" value="ECO:0007669"/>
    <property type="project" value="UniProtKB-KW"/>
</dbReference>
<evidence type="ECO:0000313" key="9">
    <source>
        <dbReference type="Proteomes" id="UP000092093"/>
    </source>
</evidence>
<dbReference type="InterPro" id="IPR012933">
    <property type="entry name" value="HicA_mRNA_interferase"/>
</dbReference>
<proteinExistence type="inferred from homology"/>
<comment type="similarity">
    <text evidence="1">Belongs to the HicA mRNA interferase family.</text>
</comment>
<dbReference type="SUPFAM" id="SSF54786">
    <property type="entry name" value="YcfA/nrd intein domain"/>
    <property type="match status" value="1"/>
</dbReference>
<keyword evidence="2" id="KW-1277">Toxin-antitoxin system</keyword>